<sequence length="159" mass="17272">MTQSPDVLPDITLDNDARAIIHEAAQKLGRSPNFVVTLAVSALLGYPSALNGGDNPLSPPPSPRPVKTKVLVNGPHAFEIRGCEFHWSSPNQLKSATLQLQHVERGTMFDLTVPVGWQWDKITSICSALIHSTITDPSQLIGCQLDFICSNGKPIRLPK</sequence>
<protein>
    <submittedName>
        <fullName evidence="1">Uncharacterized protein</fullName>
    </submittedName>
</protein>
<accession>A0A6J5PDK6</accession>
<proteinExistence type="predicted"/>
<evidence type="ECO:0000313" key="1">
    <source>
        <dbReference type="EMBL" id="CAB4167185.1"/>
    </source>
</evidence>
<name>A0A6J5PDK6_9CAUD</name>
<gene>
    <name evidence="1" type="ORF">UFOVP868_6</name>
</gene>
<reference evidence="1" key="1">
    <citation type="submission" date="2020-04" db="EMBL/GenBank/DDBJ databases">
        <authorList>
            <person name="Chiriac C."/>
            <person name="Salcher M."/>
            <person name="Ghai R."/>
            <person name="Kavagutti S V."/>
        </authorList>
    </citation>
    <scope>NUCLEOTIDE SEQUENCE</scope>
</reference>
<dbReference type="EMBL" id="LR796817">
    <property type="protein sequence ID" value="CAB4167185.1"/>
    <property type="molecule type" value="Genomic_DNA"/>
</dbReference>
<organism evidence="1">
    <name type="scientific">uncultured Caudovirales phage</name>
    <dbReference type="NCBI Taxonomy" id="2100421"/>
    <lineage>
        <taxon>Viruses</taxon>
        <taxon>Duplodnaviria</taxon>
        <taxon>Heunggongvirae</taxon>
        <taxon>Uroviricota</taxon>
        <taxon>Caudoviricetes</taxon>
        <taxon>Peduoviridae</taxon>
        <taxon>Maltschvirus</taxon>
        <taxon>Maltschvirus maltsch</taxon>
    </lineage>
</organism>